<dbReference type="GO" id="GO:0003887">
    <property type="term" value="F:DNA-directed DNA polymerase activity"/>
    <property type="evidence" value="ECO:0007669"/>
    <property type="project" value="UniProtKB-KW"/>
</dbReference>
<dbReference type="SMART" id="SM00481">
    <property type="entry name" value="POLIIIAc"/>
    <property type="match status" value="1"/>
</dbReference>
<comment type="similarity">
    <text evidence="2">Belongs to the DNA polymerase type-C family. DnaE2 subfamily.</text>
</comment>
<dbReference type="InterPro" id="IPR016195">
    <property type="entry name" value="Pol/histidinol_Pase-like"/>
</dbReference>
<evidence type="ECO:0000313" key="15">
    <source>
        <dbReference type="EMBL" id="GGC60513.1"/>
    </source>
</evidence>
<evidence type="ECO:0000256" key="10">
    <source>
        <dbReference type="ARBA" id="ARBA00022763"/>
    </source>
</evidence>
<evidence type="ECO:0000256" key="5">
    <source>
        <dbReference type="ARBA" id="ARBA00019114"/>
    </source>
</evidence>
<dbReference type="Pfam" id="PF01336">
    <property type="entry name" value="tRNA_anti-codon"/>
    <property type="match status" value="1"/>
</dbReference>
<evidence type="ECO:0000256" key="3">
    <source>
        <dbReference type="ARBA" id="ARBA00012417"/>
    </source>
</evidence>
<protein>
    <recommendedName>
        <fullName evidence="5">DNA polymerase III subunit alpha</fullName>
        <ecNumber evidence="3">2.7.7.7</ecNumber>
    </recommendedName>
    <alternativeName>
        <fullName evidence="4">Error-prone DNA polymerase</fullName>
    </alternativeName>
</protein>
<reference evidence="15" key="1">
    <citation type="journal article" date="2014" name="Int. J. Syst. Evol. Microbiol.">
        <title>Complete genome sequence of Corynebacterium casei LMG S-19264T (=DSM 44701T), isolated from a smear-ripened cheese.</title>
        <authorList>
            <consortium name="US DOE Joint Genome Institute (JGI-PGF)"/>
            <person name="Walter F."/>
            <person name="Albersmeier A."/>
            <person name="Kalinowski J."/>
            <person name="Ruckert C."/>
        </authorList>
    </citation>
    <scope>NUCLEOTIDE SEQUENCE</scope>
    <source>
        <strain evidence="15">CGMCC 1.15343</strain>
    </source>
</reference>
<evidence type="ECO:0000256" key="12">
    <source>
        <dbReference type="ARBA" id="ARBA00023204"/>
    </source>
</evidence>
<dbReference type="GO" id="GO:0003676">
    <property type="term" value="F:nucleic acid binding"/>
    <property type="evidence" value="ECO:0007669"/>
    <property type="project" value="InterPro"/>
</dbReference>
<dbReference type="InterPro" id="IPR011708">
    <property type="entry name" value="DNA_pol3_alpha_NTPase_dom"/>
</dbReference>
<reference evidence="15" key="2">
    <citation type="submission" date="2020-09" db="EMBL/GenBank/DDBJ databases">
        <authorList>
            <person name="Sun Q."/>
            <person name="Zhou Y."/>
        </authorList>
    </citation>
    <scope>NUCLEOTIDE SEQUENCE</scope>
    <source>
        <strain evidence="15">CGMCC 1.15343</strain>
    </source>
</reference>
<dbReference type="PANTHER" id="PTHR32294:SF4">
    <property type="entry name" value="ERROR-PRONE DNA POLYMERASE"/>
    <property type="match status" value="1"/>
</dbReference>
<dbReference type="InterPro" id="IPR041931">
    <property type="entry name" value="DNA_pol3_alpha_thumb_dom"/>
</dbReference>
<comment type="subcellular location">
    <subcellularLocation>
        <location evidence="1">Cytoplasm</location>
    </subcellularLocation>
</comment>
<dbReference type="Pfam" id="PF07733">
    <property type="entry name" value="DNA_pol3_alpha"/>
    <property type="match status" value="1"/>
</dbReference>
<dbReference type="Gene3D" id="3.20.20.140">
    <property type="entry name" value="Metal-dependent hydrolases"/>
    <property type="match status" value="1"/>
</dbReference>
<name>A0A916XBX7_9SPHI</name>
<keyword evidence="16" id="KW-1185">Reference proteome</keyword>
<evidence type="ECO:0000256" key="1">
    <source>
        <dbReference type="ARBA" id="ARBA00004496"/>
    </source>
</evidence>
<evidence type="ECO:0000256" key="8">
    <source>
        <dbReference type="ARBA" id="ARBA00022695"/>
    </source>
</evidence>
<dbReference type="CDD" id="cd04485">
    <property type="entry name" value="DnaE_OBF"/>
    <property type="match status" value="1"/>
</dbReference>
<keyword evidence="11" id="KW-0239">DNA-directed DNA polymerase</keyword>
<dbReference type="InterPro" id="IPR004013">
    <property type="entry name" value="PHP_dom"/>
</dbReference>
<dbReference type="Pfam" id="PF02811">
    <property type="entry name" value="PHP"/>
    <property type="match status" value="1"/>
</dbReference>
<accession>A0A916XBX7</accession>
<dbReference type="Gene3D" id="1.10.150.870">
    <property type="match status" value="1"/>
</dbReference>
<dbReference type="EC" id="2.7.7.7" evidence="3"/>
<dbReference type="InterPro" id="IPR003141">
    <property type="entry name" value="Pol/His_phosphatase_N"/>
</dbReference>
<dbReference type="InterPro" id="IPR029460">
    <property type="entry name" value="DNAPol_HHH"/>
</dbReference>
<sequence length="1073" mass="120981">MSYSELQITSNFSFLRGASHPEELVEQAAALGYKKIAITDRNSLAGIVRAYAASKDKALTIIPACRLDLLDGPSLLAYPTDKAAYSRLSALLSKGNLRTQKGSCHLYKSDVFESAEGMKFIVIPPDALNAHFDFEPAFEQQLRIYKHHLGDNLYLAGSRNYQGDDHKKLHRLAQLAEKLGIPLVATNDVHYHTHERRELQDILTCVREKCTIQQAGFKLHANAERYLKPITEMIRLFAQYPDAISRTQEIADACTFSLAELQYVYPDEITSEGRSAQEELEILTWEGARERYSAIGEIPEKIRTAINHELKFIAEMEYAPYFLTVHDIVRFARSKGILCQGRGSAANSTVCYCLGITSVDPTKFELLFERFISSARNEPPDIDVDFEHERREEVIQYIYTKYGRDRAAIVATVTQQHQKGAIRDVGKVMGLSVDTINRLSAAVWEFTDEWFEEARIVEQGLNPNDPHLRKVLQLTAQMLGFPRQLGQHTGGFVITQDKLSDLCPILNARMEERTNIEWNKDDIDTLGFLKIDVLGLGMLTCIRKAFDLAKQHYDKEFTLANIPQDDQKVYDMISRADTIGVFQIESRAQQTMLPRLKPKNFYDLVIEVAIVRPGPIQGDMVHPYLRRRNGEEPVDYPSEELKSILERTKGVPLFQEQAMKIAIVAAGFTPAEADELRRSMATFKLKGLVSKFEKKLITGMTNKGYSADFAKRIFKQLEGFGSYGFPESHAASFALLVYVSSWLKCYYPDVFAAALLNSMPMGFYQPAQVVIDARNHGVDVRSIDVNYSSWDNTLEEQSGKSRALRLGFRQIKGIREEDMDALIKARKQHFTSLPALRHAGVSQATLEKLADADAFRSLGMDRRKALWEVSALLDMPIGLFEGQTQQAPLEGQIALPFMSQAEHVVQDYASTALSLKAHPLSFTRDKLRSLNIKSSKELADLRDGELVKVAGLVLVRQRPGTAGGVCFITIEDETGFSNLVIFQGLFETYRKEILGAKLLMVEGKLQREGAVTHVVVKRCFDLTSLLLLNKKQEANNNVQAEKVESNNFPAKNKRTQIRQNGDQTVFPNARNFK</sequence>
<keyword evidence="10" id="KW-0227">DNA damage</keyword>
<dbReference type="NCBIfam" id="NF004225">
    <property type="entry name" value="PRK05672.1"/>
    <property type="match status" value="1"/>
</dbReference>
<comment type="catalytic activity">
    <reaction evidence="13">
        <text>DNA(n) + a 2'-deoxyribonucleoside 5'-triphosphate = DNA(n+1) + diphosphate</text>
        <dbReference type="Rhea" id="RHEA:22508"/>
        <dbReference type="Rhea" id="RHEA-COMP:17339"/>
        <dbReference type="Rhea" id="RHEA-COMP:17340"/>
        <dbReference type="ChEBI" id="CHEBI:33019"/>
        <dbReference type="ChEBI" id="CHEBI:61560"/>
        <dbReference type="ChEBI" id="CHEBI:173112"/>
        <dbReference type="EC" id="2.7.7.7"/>
    </reaction>
</comment>
<dbReference type="NCBIfam" id="TIGR00594">
    <property type="entry name" value="polc"/>
    <property type="match status" value="1"/>
</dbReference>
<comment type="caution">
    <text evidence="15">The sequence shown here is derived from an EMBL/GenBank/DDBJ whole genome shotgun (WGS) entry which is preliminary data.</text>
</comment>
<keyword evidence="6" id="KW-0963">Cytoplasm</keyword>
<keyword evidence="12" id="KW-0234">DNA repair</keyword>
<gene>
    <name evidence="15" type="primary">dnaE2-2</name>
    <name evidence="15" type="ORF">GCM10011387_12670</name>
</gene>
<dbReference type="EMBL" id="BMIL01000003">
    <property type="protein sequence ID" value="GGC60513.1"/>
    <property type="molecule type" value="Genomic_DNA"/>
</dbReference>
<dbReference type="SUPFAM" id="SSF89550">
    <property type="entry name" value="PHP domain-like"/>
    <property type="match status" value="1"/>
</dbReference>
<dbReference type="AlphaFoldDB" id="A0A916XBX7"/>
<evidence type="ECO:0000256" key="7">
    <source>
        <dbReference type="ARBA" id="ARBA00022679"/>
    </source>
</evidence>
<dbReference type="GO" id="GO:0005737">
    <property type="term" value="C:cytoplasm"/>
    <property type="evidence" value="ECO:0007669"/>
    <property type="project" value="UniProtKB-SubCell"/>
</dbReference>
<dbReference type="InterPro" id="IPR040982">
    <property type="entry name" value="DNA_pol3_finger"/>
</dbReference>
<proteinExistence type="inferred from homology"/>
<evidence type="ECO:0000313" key="16">
    <source>
        <dbReference type="Proteomes" id="UP000651668"/>
    </source>
</evidence>
<keyword evidence="8" id="KW-0548">Nucleotidyltransferase</keyword>
<dbReference type="Gene3D" id="1.10.10.1600">
    <property type="entry name" value="Bacterial DNA polymerase III alpha subunit, thumb domain"/>
    <property type="match status" value="1"/>
</dbReference>
<dbReference type="InterPro" id="IPR004365">
    <property type="entry name" value="NA-bd_OB_tRNA"/>
</dbReference>
<evidence type="ECO:0000259" key="14">
    <source>
        <dbReference type="SMART" id="SM00481"/>
    </source>
</evidence>
<dbReference type="InterPro" id="IPR023073">
    <property type="entry name" value="DnaE2"/>
</dbReference>
<feature type="domain" description="Polymerase/histidinol phosphatase N-terminal" evidence="14">
    <location>
        <begin position="4"/>
        <end position="71"/>
    </location>
</feature>
<dbReference type="InterPro" id="IPR004805">
    <property type="entry name" value="DnaE2/DnaE/PolC"/>
</dbReference>
<evidence type="ECO:0000256" key="6">
    <source>
        <dbReference type="ARBA" id="ARBA00022490"/>
    </source>
</evidence>
<keyword evidence="9" id="KW-0235">DNA replication</keyword>
<evidence type="ECO:0000256" key="13">
    <source>
        <dbReference type="ARBA" id="ARBA00049244"/>
    </source>
</evidence>
<evidence type="ECO:0000256" key="11">
    <source>
        <dbReference type="ARBA" id="ARBA00022932"/>
    </source>
</evidence>
<evidence type="ECO:0000256" key="9">
    <source>
        <dbReference type="ARBA" id="ARBA00022705"/>
    </source>
</evidence>
<dbReference type="GO" id="GO:0006281">
    <property type="term" value="P:DNA repair"/>
    <property type="evidence" value="ECO:0007669"/>
    <property type="project" value="UniProtKB-KW"/>
</dbReference>
<evidence type="ECO:0000256" key="2">
    <source>
        <dbReference type="ARBA" id="ARBA00007391"/>
    </source>
</evidence>
<dbReference type="Pfam" id="PF17657">
    <property type="entry name" value="DNA_pol3_finger"/>
    <property type="match status" value="1"/>
</dbReference>
<evidence type="ECO:0000256" key="4">
    <source>
        <dbReference type="ARBA" id="ARBA00017273"/>
    </source>
</evidence>
<keyword evidence="7" id="KW-0808">Transferase</keyword>
<dbReference type="CDD" id="cd07434">
    <property type="entry name" value="PHP_PolIIIA_DnaE2"/>
    <property type="match status" value="1"/>
</dbReference>
<dbReference type="GO" id="GO:0006260">
    <property type="term" value="P:DNA replication"/>
    <property type="evidence" value="ECO:0007669"/>
    <property type="project" value="UniProtKB-KW"/>
</dbReference>
<dbReference type="GO" id="GO:0008408">
    <property type="term" value="F:3'-5' exonuclease activity"/>
    <property type="evidence" value="ECO:0007669"/>
    <property type="project" value="InterPro"/>
</dbReference>
<dbReference type="Proteomes" id="UP000651668">
    <property type="component" value="Unassembled WGS sequence"/>
</dbReference>
<dbReference type="RefSeq" id="WP_188626011.1">
    <property type="nucleotide sequence ID" value="NZ_BMIL01000003.1"/>
</dbReference>
<organism evidence="15 16">
    <name type="scientific">Pedobacter quisquiliarum</name>
    <dbReference type="NCBI Taxonomy" id="1834438"/>
    <lineage>
        <taxon>Bacteria</taxon>
        <taxon>Pseudomonadati</taxon>
        <taxon>Bacteroidota</taxon>
        <taxon>Sphingobacteriia</taxon>
        <taxon>Sphingobacteriales</taxon>
        <taxon>Sphingobacteriaceae</taxon>
        <taxon>Pedobacter</taxon>
    </lineage>
</organism>
<dbReference type="HAMAP" id="MF_01902">
    <property type="entry name" value="DNApol_error_prone"/>
    <property type="match status" value="1"/>
</dbReference>
<dbReference type="PANTHER" id="PTHR32294">
    <property type="entry name" value="DNA POLYMERASE III SUBUNIT ALPHA"/>
    <property type="match status" value="1"/>
</dbReference>
<dbReference type="Pfam" id="PF14579">
    <property type="entry name" value="HHH_6"/>
    <property type="match status" value="1"/>
</dbReference>